<dbReference type="CDD" id="cd01641">
    <property type="entry name" value="Bacterial_IMPase_like_1"/>
    <property type="match status" value="1"/>
</dbReference>
<evidence type="ECO:0000256" key="9">
    <source>
        <dbReference type="ARBA" id="ARBA00023102"/>
    </source>
</evidence>
<proteinExistence type="inferred from homology"/>
<dbReference type="EMBL" id="NRRE01000026">
    <property type="protein sequence ID" value="MBK1698124.1"/>
    <property type="molecule type" value="Genomic_DNA"/>
</dbReference>
<dbReference type="Gene3D" id="3.40.190.80">
    <property type="match status" value="1"/>
</dbReference>
<evidence type="ECO:0000313" key="13">
    <source>
        <dbReference type="EMBL" id="MBK1698124.1"/>
    </source>
</evidence>
<evidence type="ECO:0000256" key="5">
    <source>
        <dbReference type="ARBA" id="ARBA00022605"/>
    </source>
</evidence>
<keyword evidence="5" id="KW-0028">Amino-acid biosynthesis</keyword>
<keyword evidence="8 12" id="KW-0460">Magnesium</keyword>
<comment type="pathway">
    <text evidence="2">Amino-acid biosynthesis; L-histidine biosynthesis; L-histidine from 5-phospho-alpha-D-ribose 1-diphosphate: step 8/9.</text>
</comment>
<keyword evidence="14" id="KW-1185">Reference proteome</keyword>
<reference evidence="13" key="2">
    <citation type="journal article" date="2020" name="Microorganisms">
        <title>Osmotic Adaptation and Compatible Solute Biosynthesis of Phototrophic Bacteria as Revealed from Genome Analyses.</title>
        <authorList>
            <person name="Imhoff J.F."/>
            <person name="Rahn T."/>
            <person name="Kunzel S."/>
            <person name="Keller A."/>
            <person name="Neulinger S.C."/>
        </authorList>
    </citation>
    <scope>NUCLEOTIDE SEQUENCE</scope>
    <source>
        <strain evidence="13">DSM 9154</strain>
    </source>
</reference>
<dbReference type="RefSeq" id="WP_027288739.1">
    <property type="nucleotide sequence ID" value="NZ_NRRE01000026.1"/>
</dbReference>
<dbReference type="NCBIfam" id="TIGR02067">
    <property type="entry name" value="his_9_HisN"/>
    <property type="match status" value="1"/>
</dbReference>
<feature type="binding site" evidence="12">
    <location>
        <position position="90"/>
    </location>
    <ligand>
        <name>Mg(2+)</name>
        <dbReference type="ChEBI" id="CHEBI:18420"/>
        <label>2</label>
    </ligand>
</feature>
<evidence type="ECO:0000256" key="4">
    <source>
        <dbReference type="ARBA" id="ARBA00013085"/>
    </source>
</evidence>
<dbReference type="PRINTS" id="PR00377">
    <property type="entry name" value="IMPHPHTASES"/>
</dbReference>
<reference evidence="13" key="1">
    <citation type="submission" date="2017-08" db="EMBL/GenBank/DDBJ databases">
        <authorList>
            <person name="Imhoff J.F."/>
            <person name="Rahn T."/>
            <person name="Kuenzel S."/>
            <person name="Neulinger S.C."/>
        </authorList>
    </citation>
    <scope>NUCLEOTIDE SEQUENCE</scope>
    <source>
        <strain evidence="13">DSM 9154</strain>
    </source>
</reference>
<evidence type="ECO:0000256" key="2">
    <source>
        <dbReference type="ARBA" id="ARBA00004970"/>
    </source>
</evidence>
<evidence type="ECO:0000256" key="10">
    <source>
        <dbReference type="ARBA" id="ARBA00049158"/>
    </source>
</evidence>
<comment type="similarity">
    <text evidence="3">Belongs to the inositol monophosphatase superfamily.</text>
</comment>
<dbReference type="PROSITE" id="PS00629">
    <property type="entry name" value="IMP_1"/>
    <property type="match status" value="1"/>
</dbReference>
<dbReference type="InterPro" id="IPR000760">
    <property type="entry name" value="Inositol_monophosphatase-like"/>
</dbReference>
<dbReference type="InterPro" id="IPR051090">
    <property type="entry name" value="Inositol_monoP_superfamily"/>
</dbReference>
<dbReference type="Gene3D" id="3.30.540.10">
    <property type="entry name" value="Fructose-1,6-Bisphosphatase, subunit A, domain 1"/>
    <property type="match status" value="1"/>
</dbReference>
<dbReference type="GO" id="GO:0046872">
    <property type="term" value="F:metal ion binding"/>
    <property type="evidence" value="ECO:0007669"/>
    <property type="project" value="UniProtKB-KW"/>
</dbReference>
<evidence type="ECO:0000256" key="8">
    <source>
        <dbReference type="ARBA" id="ARBA00022842"/>
    </source>
</evidence>
<dbReference type="SUPFAM" id="SSF56655">
    <property type="entry name" value="Carbohydrate phosphatase"/>
    <property type="match status" value="1"/>
</dbReference>
<feature type="binding site" evidence="12">
    <location>
        <position position="71"/>
    </location>
    <ligand>
        <name>Mg(2+)</name>
        <dbReference type="ChEBI" id="CHEBI:18420"/>
        <label>1</label>
        <note>catalytic</note>
    </ligand>
</feature>
<evidence type="ECO:0000256" key="1">
    <source>
        <dbReference type="ARBA" id="ARBA00001946"/>
    </source>
</evidence>
<comment type="caution">
    <text evidence="13">The sequence shown here is derived from an EMBL/GenBank/DDBJ whole genome shotgun (WGS) entry which is preliminary data.</text>
</comment>
<gene>
    <name evidence="13" type="primary">hisN</name>
    <name evidence="13" type="ORF">CKO21_12825</name>
</gene>
<feature type="binding site" evidence="12">
    <location>
        <position position="215"/>
    </location>
    <ligand>
        <name>Mg(2+)</name>
        <dbReference type="ChEBI" id="CHEBI:18420"/>
        <label>1</label>
        <note>catalytic</note>
    </ligand>
</feature>
<name>A0A934QJY3_9PROT</name>
<evidence type="ECO:0000313" key="14">
    <source>
        <dbReference type="Proteomes" id="UP000778970"/>
    </source>
</evidence>
<dbReference type="Proteomes" id="UP000778970">
    <property type="component" value="Unassembled WGS sequence"/>
</dbReference>
<dbReference type="PANTHER" id="PTHR43200">
    <property type="entry name" value="PHOSPHATASE"/>
    <property type="match status" value="1"/>
</dbReference>
<keyword evidence="6 12" id="KW-0479">Metal-binding</keyword>
<organism evidence="13 14">
    <name type="scientific">Rhodovibrio salinarum</name>
    <dbReference type="NCBI Taxonomy" id="1087"/>
    <lineage>
        <taxon>Bacteria</taxon>
        <taxon>Pseudomonadati</taxon>
        <taxon>Pseudomonadota</taxon>
        <taxon>Alphaproteobacteria</taxon>
        <taxon>Rhodospirillales</taxon>
        <taxon>Rhodovibrionaceae</taxon>
        <taxon>Rhodovibrio</taxon>
    </lineage>
</organism>
<evidence type="ECO:0000256" key="3">
    <source>
        <dbReference type="ARBA" id="ARBA00009759"/>
    </source>
</evidence>
<protein>
    <recommendedName>
        <fullName evidence="4 11">Histidinol-phosphatase</fullName>
        <ecNumber evidence="4 11">3.1.3.15</ecNumber>
    </recommendedName>
</protein>
<keyword evidence="9" id="KW-0368">Histidine biosynthesis</keyword>
<comment type="cofactor">
    <cofactor evidence="1 12">
        <name>Mg(2+)</name>
        <dbReference type="ChEBI" id="CHEBI:18420"/>
    </cofactor>
</comment>
<feature type="binding site" evidence="12">
    <location>
        <position position="87"/>
    </location>
    <ligand>
        <name>Mg(2+)</name>
        <dbReference type="ChEBI" id="CHEBI:18420"/>
        <label>1</label>
        <note>catalytic</note>
    </ligand>
</feature>
<evidence type="ECO:0000256" key="7">
    <source>
        <dbReference type="ARBA" id="ARBA00022801"/>
    </source>
</evidence>
<accession>A0A934QJY3</accession>
<sequence length="264" mass="28548">MTWSADLQELAAFAEQLADGARSVSCRYFRTSTEVDTKADDSPVTRADRETETFLRERIQARYPNAGLFGEEQGAGGLEADLVFVVDPIDGTKSFITGSPLFGTLIAALRHGKPVVGVIDMPVLKERWVGVAGQPTVYRWAERTVQCRSQGAATLAQASVSTTSPDMFTATEWSRFEAVSQRARVRRFGGDCYQYGRVACGELDLVVESDLKPYDYLALVPVVTGAGGRITDWQGAQLNLDSDGCVLATANAALHAEAVAMLGR</sequence>
<dbReference type="PANTHER" id="PTHR43200:SF6">
    <property type="entry name" value="3'(2'),5'-BISPHOSPHATE NUCLEOTIDASE"/>
    <property type="match status" value="1"/>
</dbReference>
<dbReference type="InterPro" id="IPR011809">
    <property type="entry name" value="His_9_proposed"/>
</dbReference>
<dbReference type="Pfam" id="PF00459">
    <property type="entry name" value="Inositol_P"/>
    <property type="match status" value="1"/>
</dbReference>
<dbReference type="GO" id="GO:0004401">
    <property type="term" value="F:histidinol-phosphatase activity"/>
    <property type="evidence" value="ECO:0007669"/>
    <property type="project" value="UniProtKB-UniRule"/>
</dbReference>
<dbReference type="AlphaFoldDB" id="A0A934QJY3"/>
<evidence type="ECO:0000256" key="6">
    <source>
        <dbReference type="ARBA" id="ARBA00022723"/>
    </source>
</evidence>
<dbReference type="EC" id="3.1.3.15" evidence="4 11"/>
<dbReference type="InterPro" id="IPR020583">
    <property type="entry name" value="Inositol_monoP_metal-BS"/>
</dbReference>
<feature type="binding site" evidence="12">
    <location>
        <position position="89"/>
    </location>
    <ligand>
        <name>Mg(2+)</name>
        <dbReference type="ChEBI" id="CHEBI:18420"/>
        <label>1</label>
        <note>catalytic</note>
    </ligand>
</feature>
<evidence type="ECO:0000256" key="11">
    <source>
        <dbReference type="NCBIfam" id="TIGR02067"/>
    </source>
</evidence>
<comment type="catalytic activity">
    <reaction evidence="10">
        <text>L-histidinol phosphate + H2O = L-histidinol + phosphate</text>
        <dbReference type="Rhea" id="RHEA:14465"/>
        <dbReference type="ChEBI" id="CHEBI:15377"/>
        <dbReference type="ChEBI" id="CHEBI:43474"/>
        <dbReference type="ChEBI" id="CHEBI:57699"/>
        <dbReference type="ChEBI" id="CHEBI:57980"/>
        <dbReference type="EC" id="3.1.3.15"/>
    </reaction>
</comment>
<keyword evidence="7" id="KW-0378">Hydrolase</keyword>
<dbReference type="GO" id="GO:0000105">
    <property type="term" value="P:L-histidine biosynthetic process"/>
    <property type="evidence" value="ECO:0007669"/>
    <property type="project" value="UniProtKB-UniRule"/>
</dbReference>
<evidence type="ECO:0000256" key="12">
    <source>
        <dbReference type="PIRSR" id="PIRSR600760-2"/>
    </source>
</evidence>